<dbReference type="EMBL" id="MU793381">
    <property type="protein sequence ID" value="KAJ3784329.1"/>
    <property type="molecule type" value="Genomic_DNA"/>
</dbReference>
<organism evidence="6 7">
    <name type="scientific">Lentinula aff. detonsa</name>
    <dbReference type="NCBI Taxonomy" id="2804958"/>
    <lineage>
        <taxon>Eukaryota</taxon>
        <taxon>Fungi</taxon>
        <taxon>Dikarya</taxon>
        <taxon>Basidiomycota</taxon>
        <taxon>Agaricomycotina</taxon>
        <taxon>Agaricomycetes</taxon>
        <taxon>Agaricomycetidae</taxon>
        <taxon>Agaricales</taxon>
        <taxon>Marasmiineae</taxon>
        <taxon>Omphalotaceae</taxon>
        <taxon>Lentinula</taxon>
    </lineage>
</organism>
<evidence type="ECO:0000256" key="1">
    <source>
        <dbReference type="ARBA" id="ARBA00006432"/>
    </source>
</evidence>
<evidence type="ECO:0000256" key="2">
    <source>
        <dbReference type="ARBA" id="ARBA00022598"/>
    </source>
</evidence>
<reference evidence="6" key="1">
    <citation type="submission" date="2022-08" db="EMBL/GenBank/DDBJ databases">
        <authorList>
            <consortium name="DOE Joint Genome Institute"/>
            <person name="Min B."/>
            <person name="Riley R."/>
            <person name="Sierra-Patev S."/>
            <person name="Naranjo-Ortiz M."/>
            <person name="Looney B."/>
            <person name="Konkel Z."/>
            <person name="Slot J.C."/>
            <person name="Sakamoto Y."/>
            <person name="Steenwyk J.L."/>
            <person name="Rokas A."/>
            <person name="Carro J."/>
            <person name="Camarero S."/>
            <person name="Ferreira P."/>
            <person name="Molpeceres G."/>
            <person name="Ruiz-Duenas F.J."/>
            <person name="Serrano A."/>
            <person name="Henrissat B."/>
            <person name="Drula E."/>
            <person name="Hughes K.W."/>
            <person name="Mata J.L."/>
            <person name="Ishikawa N.K."/>
            <person name="Vargas-Isla R."/>
            <person name="Ushijima S."/>
            <person name="Smith C.A."/>
            <person name="Ahrendt S."/>
            <person name="Andreopoulos W."/>
            <person name="He G."/>
            <person name="Labutti K."/>
            <person name="Lipzen A."/>
            <person name="Ng V."/>
            <person name="Sandor L."/>
            <person name="Barry K."/>
            <person name="Martinez A.T."/>
            <person name="Xiao Y."/>
            <person name="Gibbons J.G."/>
            <person name="Terashima K."/>
            <person name="Hibbett D.S."/>
            <person name="Grigoriev I.V."/>
        </authorList>
    </citation>
    <scope>NUCLEOTIDE SEQUENCE</scope>
    <source>
        <strain evidence="6">TFB10291</strain>
    </source>
</reference>
<name>A0AA38K9J3_9AGAR</name>
<dbReference type="Proteomes" id="UP001163798">
    <property type="component" value="Unassembled WGS sequence"/>
</dbReference>
<proteinExistence type="inferred from homology"/>
<feature type="domain" description="AMP-binding enzyme C-terminal" evidence="5">
    <location>
        <begin position="499"/>
        <end position="584"/>
    </location>
</feature>
<feature type="transmembrane region" description="Helical" evidence="3">
    <location>
        <begin position="252"/>
        <end position="274"/>
    </location>
</feature>
<evidence type="ECO:0000313" key="6">
    <source>
        <dbReference type="EMBL" id="KAJ3784329.1"/>
    </source>
</evidence>
<keyword evidence="2" id="KW-0436">Ligase</keyword>
<comment type="caution">
    <text evidence="6">The sequence shown here is derived from an EMBL/GenBank/DDBJ whole genome shotgun (WGS) entry which is preliminary data.</text>
</comment>
<evidence type="ECO:0000259" key="5">
    <source>
        <dbReference type="Pfam" id="PF13193"/>
    </source>
</evidence>
<dbReference type="InterPro" id="IPR020845">
    <property type="entry name" value="AMP-binding_CS"/>
</dbReference>
<dbReference type="PANTHER" id="PTHR24096">
    <property type="entry name" value="LONG-CHAIN-FATTY-ACID--COA LIGASE"/>
    <property type="match status" value="1"/>
</dbReference>
<protein>
    <submittedName>
        <fullName evidence="6">AMP binding protein</fullName>
    </submittedName>
</protein>
<evidence type="ECO:0000256" key="3">
    <source>
        <dbReference type="SAM" id="Phobius"/>
    </source>
</evidence>
<evidence type="ECO:0000259" key="4">
    <source>
        <dbReference type="Pfam" id="PF00501"/>
    </source>
</evidence>
<dbReference type="InterPro" id="IPR000873">
    <property type="entry name" value="AMP-dep_synth/lig_dom"/>
</dbReference>
<dbReference type="Pfam" id="PF13193">
    <property type="entry name" value="AMP-binding_C"/>
    <property type="match status" value="1"/>
</dbReference>
<dbReference type="InterPro" id="IPR042099">
    <property type="entry name" value="ANL_N_sf"/>
</dbReference>
<keyword evidence="3" id="KW-1133">Transmembrane helix</keyword>
<sequence>MTPRIYTSSYPSVPLLARSIFTHLLSVGPNPGKIGGYPAQEKVFVDAASGTSITRQDLRTLSLKFAYGLRQDPRVKAKRGDVVLVYSPNSLAYPVYILGAIAAGMRCTLANDAYTARELQHQYIDSGAILIITTFENLGGALEMLTGGLGLSQADAEKRIVLSPKSLTWASGFTTSESESLRGLITFDQLLEQGELQNEELFDGDDAQETALLCYSSGTTGQPKGVETTHQNLTTATETIALVLGYQPGDRLLIFLPFYHIYGAVSGLLFPIFCGTTTVVMPRFDLINFCVTVETYRITAVLVVPPVVLAMARHPVIDKYDLSSIWLLFSSAAPVSPTLMKEAKQRLMAKRKPEQILHVTEGQPSSFDLYVESRSNLFAGYGMTECSPASHILPLDHAISKAGSVGVLLPNYQARLIVDNSDDAVLDAEEGKPGELWVKGPSVMKGYLNNPIANKDSFTSDRWYKTGDVCLRDQGGFYYIVDRKKELIKYKGFQVPPAELEGVLITHPDIADAAAIGVQSETEATELPRAYVVHSQPSKISTPELRKAFEKSVANWMESKVAKHKYLRGGVVVIGEVPRSAAGKILRRELRALAKMEMEPAQSKL</sequence>
<comment type="similarity">
    <text evidence="1">Belongs to the ATP-dependent AMP-binding enzyme family.</text>
</comment>
<dbReference type="PANTHER" id="PTHR24096:SF149">
    <property type="entry name" value="AMP-BINDING DOMAIN-CONTAINING PROTEIN-RELATED"/>
    <property type="match status" value="1"/>
</dbReference>
<keyword evidence="3" id="KW-0812">Transmembrane</keyword>
<dbReference type="CDD" id="cd05911">
    <property type="entry name" value="Firefly_Luc_like"/>
    <property type="match status" value="1"/>
</dbReference>
<dbReference type="PROSITE" id="PS00455">
    <property type="entry name" value="AMP_BINDING"/>
    <property type="match status" value="1"/>
</dbReference>
<dbReference type="SUPFAM" id="SSF56801">
    <property type="entry name" value="Acetyl-CoA synthetase-like"/>
    <property type="match status" value="1"/>
</dbReference>
<dbReference type="InterPro" id="IPR025110">
    <property type="entry name" value="AMP-bd_C"/>
</dbReference>
<keyword evidence="3" id="KW-0472">Membrane</keyword>
<dbReference type="InterPro" id="IPR045851">
    <property type="entry name" value="AMP-bd_C_sf"/>
</dbReference>
<dbReference type="AlphaFoldDB" id="A0AA38K9J3"/>
<feature type="domain" description="AMP-dependent synthetase/ligase" evidence="4">
    <location>
        <begin position="42"/>
        <end position="448"/>
    </location>
</feature>
<gene>
    <name evidence="6" type="ORF">GGU10DRAFT_376851</name>
</gene>
<dbReference type="GO" id="GO:0016405">
    <property type="term" value="F:CoA-ligase activity"/>
    <property type="evidence" value="ECO:0007669"/>
    <property type="project" value="TreeGrafter"/>
</dbReference>
<dbReference type="Gene3D" id="3.30.300.30">
    <property type="match status" value="1"/>
</dbReference>
<evidence type="ECO:0000313" key="7">
    <source>
        <dbReference type="Proteomes" id="UP001163798"/>
    </source>
</evidence>
<dbReference type="Pfam" id="PF00501">
    <property type="entry name" value="AMP-binding"/>
    <property type="match status" value="1"/>
</dbReference>
<keyword evidence="7" id="KW-1185">Reference proteome</keyword>
<accession>A0AA38K9J3</accession>
<dbReference type="Gene3D" id="3.40.50.12780">
    <property type="entry name" value="N-terminal domain of ligase-like"/>
    <property type="match status" value="1"/>
</dbReference>